<keyword evidence="2" id="KW-1185">Reference proteome</keyword>
<protein>
    <submittedName>
        <fullName evidence="1">Uncharacterized protein</fullName>
    </submittedName>
</protein>
<evidence type="ECO:0000313" key="2">
    <source>
        <dbReference type="Proteomes" id="UP000605897"/>
    </source>
</evidence>
<dbReference type="RefSeq" id="WP_191244245.1">
    <property type="nucleotide sequence ID" value="NZ_BNAU01000002.1"/>
</dbReference>
<evidence type="ECO:0000313" key="1">
    <source>
        <dbReference type="EMBL" id="GHE88164.1"/>
    </source>
</evidence>
<gene>
    <name evidence="1" type="ORF">GCM10017786_20170</name>
</gene>
<dbReference type="EMBL" id="BNAU01000002">
    <property type="protein sequence ID" value="GHE88164.1"/>
    <property type="molecule type" value="Genomic_DNA"/>
</dbReference>
<reference evidence="2" key="1">
    <citation type="journal article" date="2019" name="Int. J. Syst. Evol. Microbiol.">
        <title>The Global Catalogue of Microorganisms (GCM) 10K type strain sequencing project: providing services to taxonomists for standard genome sequencing and annotation.</title>
        <authorList>
            <consortium name="The Broad Institute Genomics Platform"/>
            <consortium name="The Broad Institute Genome Sequencing Center for Infectious Disease"/>
            <person name="Wu L."/>
            <person name="Ma J."/>
        </authorList>
    </citation>
    <scope>NUCLEOTIDE SEQUENCE [LARGE SCALE GENOMIC DNA]</scope>
    <source>
        <strain evidence="2">CGMCC 4.7677</strain>
    </source>
</reference>
<organism evidence="1 2">
    <name type="scientific">Amycolatopsis deserti</name>
    <dbReference type="NCBI Taxonomy" id="185696"/>
    <lineage>
        <taxon>Bacteria</taxon>
        <taxon>Bacillati</taxon>
        <taxon>Actinomycetota</taxon>
        <taxon>Actinomycetes</taxon>
        <taxon>Pseudonocardiales</taxon>
        <taxon>Pseudonocardiaceae</taxon>
        <taxon>Amycolatopsis</taxon>
    </lineage>
</organism>
<proteinExistence type="predicted"/>
<name>A0ABQ3IPR4_9PSEU</name>
<comment type="caution">
    <text evidence="1">The sequence shown here is derived from an EMBL/GenBank/DDBJ whole genome shotgun (WGS) entry which is preliminary data.</text>
</comment>
<sequence>MTQLLVCTISPQKVAFATEQDAIAFIRHNNLDTAVEPYLCPYRRDPYVLAPRHWHNRSIAKRTKRKTGSGASRTRRFLQSLPLPHDGRLHVLRVERDRIRYWMWYCGLCRSHHMYTAPVTRHRPLTDPANVWRRTLAHGLRHLAEHVPN</sequence>
<accession>A0ABQ3IPR4</accession>
<dbReference type="Proteomes" id="UP000605897">
    <property type="component" value="Unassembled WGS sequence"/>
</dbReference>